<keyword evidence="4" id="KW-1185">Reference proteome</keyword>
<protein>
    <submittedName>
        <fullName evidence="3">Uncharacterized protein</fullName>
    </submittedName>
</protein>
<evidence type="ECO:0000313" key="3">
    <source>
        <dbReference type="EMBL" id="GLC48084.1"/>
    </source>
</evidence>
<dbReference type="PANTHER" id="PTHR32385:SF23">
    <property type="entry name" value="NUCLEOTIDE-DIPHOSPHO-SUGAR TRANSFERASE"/>
    <property type="match status" value="1"/>
</dbReference>
<keyword evidence="2" id="KW-1133">Transmembrane helix</keyword>
<keyword evidence="2" id="KW-0812">Transmembrane</keyword>
<proteinExistence type="predicted"/>
<feature type="compositionally biased region" description="Basic residues" evidence="1">
    <location>
        <begin position="1"/>
        <end position="13"/>
    </location>
</feature>
<organism evidence="3 4">
    <name type="scientific">Pleodorina starrii</name>
    <dbReference type="NCBI Taxonomy" id="330485"/>
    <lineage>
        <taxon>Eukaryota</taxon>
        <taxon>Viridiplantae</taxon>
        <taxon>Chlorophyta</taxon>
        <taxon>core chlorophytes</taxon>
        <taxon>Chlorophyceae</taxon>
        <taxon>CS clade</taxon>
        <taxon>Chlamydomonadales</taxon>
        <taxon>Volvocaceae</taxon>
        <taxon>Pleodorina</taxon>
    </lineage>
</organism>
<dbReference type="Gene3D" id="3.90.550.20">
    <property type="match status" value="1"/>
</dbReference>
<comment type="caution">
    <text evidence="3">The sequence shown here is derived from an EMBL/GenBank/DDBJ whole genome shotgun (WGS) entry which is preliminary data.</text>
</comment>
<feature type="region of interest" description="Disordered" evidence="1">
    <location>
        <begin position="1"/>
        <end position="33"/>
    </location>
</feature>
<dbReference type="EMBL" id="BRXU01000001">
    <property type="protein sequence ID" value="GLC48084.1"/>
    <property type="molecule type" value="Genomic_DNA"/>
</dbReference>
<feature type="region of interest" description="Disordered" evidence="1">
    <location>
        <begin position="746"/>
        <end position="771"/>
    </location>
</feature>
<feature type="compositionally biased region" description="Low complexity" evidence="1">
    <location>
        <begin position="349"/>
        <end position="370"/>
    </location>
</feature>
<dbReference type="GO" id="GO:0000030">
    <property type="term" value="F:mannosyltransferase activity"/>
    <property type="evidence" value="ECO:0007669"/>
    <property type="project" value="TreeGrafter"/>
</dbReference>
<sequence length="918" mass="96891">MHTLHPKHPKQQHRQPSSVAKSKDAQSSPGASAVASGGSHIGILLVLGLGLVGSLVVLLYSQPQRPAGRQLINLRDPWVGSSSPPLQAQNAAYDGGRSPQIVAADCQQREGAGGRAPGLDGPDGVVLRIPRILHQNYLSGLDALERDSRADRTHFRYPWFLSTWRNYSSLVMQSDALRPFILHSYGNDLVLMAEEPDLANNAQMGSVPGHPLWRLVMRHLRRNAAAGLSDPLYATGPRVITAAFRELFGVVSGPIPGRYSLLLPDSKADDITEGGSPLSGNTSRQPDPAGARTRDVIVSAPASANTNTSATATTTTTTTTTKLEEHPPLRGERGAADGGDQAGGGSVSGSGDNSNRGGSSSSSPRRWSSSAATVYGPRQWFHPCAWNDEVCHMEVSRVTPLLRREPREAAAAVAAAANEVAGIIAVASAAMGSDESRPQAGAATGGPAAAAAAAATAAQGAVVTELMLESLDNPQPHCGFRSGDGGGGAAAGEGSEAGGVAAAAAAGPLVRLNGSWSLLSQLDVVGVHHFSGSWLGYDGGKAERSRGWALLAQQEAQLAAAGGTRPYIRPQLPQQHPRSDSSSSSGSSGPQSNGRHCTVLYVTTDAGALQLWQQQQQHLHVERMLQKMTQQQELRPAAAAAGKDDDGAVQPQQRLGITLADHFGCDVHVLNLGAGEHLHDVYDTYDKYGTTEGTEAWQAWWSVGPGRIFVYDAWRLQQQKQRTEGEVSRPRTPLTGASLEALVASAETATTTQEKGQERREGGRGGNTQVTGGYVEPTLDLLVLNCGNCSWELAQDLYDANSTVMSRMGAVLMVGLPPVAWDRSEILYKLYEVMYQIHGFVGFWHDDRMHLAAVPAVLLQRESSWMGVAADGFTGAGDMRAAATGADGEGCAWALPGGLSLGLRRRRTAMTSKDCNGG</sequence>
<keyword evidence="2" id="KW-0472">Membrane</keyword>
<dbReference type="AlphaFoldDB" id="A0A9W6B9E2"/>
<feature type="region of interest" description="Disordered" evidence="1">
    <location>
        <begin position="567"/>
        <end position="595"/>
    </location>
</feature>
<feature type="region of interest" description="Disordered" evidence="1">
    <location>
        <begin position="270"/>
        <end position="370"/>
    </location>
</feature>
<feature type="compositionally biased region" description="Basic and acidic residues" evidence="1">
    <location>
        <begin position="322"/>
        <end position="335"/>
    </location>
</feature>
<evidence type="ECO:0000256" key="1">
    <source>
        <dbReference type="SAM" id="MobiDB-lite"/>
    </source>
</evidence>
<gene>
    <name evidence="3" type="primary">PLEST009750</name>
    <name evidence="3" type="ORF">PLESTB_000057300</name>
</gene>
<feature type="transmembrane region" description="Helical" evidence="2">
    <location>
        <begin position="41"/>
        <end position="60"/>
    </location>
</feature>
<feature type="compositionally biased region" description="Low complexity" evidence="1">
    <location>
        <begin position="302"/>
        <end position="321"/>
    </location>
</feature>
<feature type="compositionally biased region" description="Low complexity" evidence="1">
    <location>
        <begin position="573"/>
        <end position="594"/>
    </location>
</feature>
<name>A0A9W6B9E2_9CHLO</name>
<dbReference type="Proteomes" id="UP001165080">
    <property type="component" value="Unassembled WGS sequence"/>
</dbReference>
<feature type="compositionally biased region" description="Gly residues" evidence="1">
    <location>
        <begin position="482"/>
        <end position="495"/>
    </location>
</feature>
<evidence type="ECO:0000313" key="4">
    <source>
        <dbReference type="Proteomes" id="UP001165080"/>
    </source>
</evidence>
<dbReference type="InterPro" id="IPR051706">
    <property type="entry name" value="Glycosyltransferase_domain"/>
</dbReference>
<reference evidence="3 4" key="1">
    <citation type="journal article" date="2023" name="Commun. Biol.">
        <title>Reorganization of the ancestral sex-determining regions during the evolution of trioecy in Pleodorina starrii.</title>
        <authorList>
            <person name="Takahashi K."/>
            <person name="Suzuki S."/>
            <person name="Kawai-Toyooka H."/>
            <person name="Yamamoto K."/>
            <person name="Hamaji T."/>
            <person name="Ootsuki R."/>
            <person name="Yamaguchi H."/>
            <person name="Kawachi M."/>
            <person name="Higashiyama T."/>
            <person name="Nozaki H."/>
        </authorList>
    </citation>
    <scope>NUCLEOTIDE SEQUENCE [LARGE SCALE GENOMIC DNA]</scope>
    <source>
        <strain evidence="3 4">NIES-4479</strain>
    </source>
</reference>
<feature type="compositionally biased region" description="Gly residues" evidence="1">
    <location>
        <begin position="336"/>
        <end position="348"/>
    </location>
</feature>
<dbReference type="GO" id="GO:0016020">
    <property type="term" value="C:membrane"/>
    <property type="evidence" value="ECO:0007669"/>
    <property type="project" value="GOC"/>
</dbReference>
<feature type="region of interest" description="Disordered" evidence="1">
    <location>
        <begin position="474"/>
        <end position="495"/>
    </location>
</feature>
<dbReference type="GO" id="GO:0051999">
    <property type="term" value="P:mannosyl-inositol phosphorylceramide biosynthetic process"/>
    <property type="evidence" value="ECO:0007669"/>
    <property type="project" value="TreeGrafter"/>
</dbReference>
<accession>A0A9W6B9E2</accession>
<evidence type="ECO:0000256" key="2">
    <source>
        <dbReference type="SAM" id="Phobius"/>
    </source>
</evidence>
<dbReference type="PANTHER" id="PTHR32385">
    <property type="entry name" value="MANNOSYL PHOSPHORYLINOSITOL CERAMIDE SYNTHASE"/>
    <property type="match status" value="1"/>
</dbReference>